<evidence type="ECO:0000256" key="6">
    <source>
        <dbReference type="ARBA" id="ARBA00022989"/>
    </source>
</evidence>
<dbReference type="GO" id="GO:0009103">
    <property type="term" value="P:lipopolysaccharide biosynthetic process"/>
    <property type="evidence" value="ECO:0007669"/>
    <property type="project" value="UniProtKB-ARBA"/>
</dbReference>
<organism evidence="9 10">
    <name type="scientific">Microvirgula aerodenitrificans</name>
    <dbReference type="NCBI Taxonomy" id="57480"/>
    <lineage>
        <taxon>Bacteria</taxon>
        <taxon>Pseudomonadati</taxon>
        <taxon>Pseudomonadota</taxon>
        <taxon>Betaproteobacteria</taxon>
        <taxon>Neisseriales</taxon>
        <taxon>Aquaspirillaceae</taxon>
        <taxon>Microvirgula</taxon>
    </lineage>
</organism>
<feature type="transmembrane region" description="Helical" evidence="8">
    <location>
        <begin position="172"/>
        <end position="205"/>
    </location>
</feature>
<proteinExistence type="predicted"/>
<dbReference type="PANTHER" id="PTHR33908:SF11">
    <property type="entry name" value="MEMBRANE PROTEIN"/>
    <property type="match status" value="1"/>
</dbReference>
<feature type="transmembrane region" description="Helical" evidence="8">
    <location>
        <begin position="302"/>
        <end position="321"/>
    </location>
</feature>
<keyword evidence="5 8" id="KW-0812">Transmembrane</keyword>
<dbReference type="PANTHER" id="PTHR33908">
    <property type="entry name" value="MANNOSYLTRANSFERASE YKCB-RELATED"/>
    <property type="match status" value="1"/>
</dbReference>
<evidence type="ECO:0000313" key="9">
    <source>
        <dbReference type="EMBL" id="AVY92740.1"/>
    </source>
</evidence>
<feature type="transmembrane region" description="Helical" evidence="8">
    <location>
        <begin position="129"/>
        <end position="160"/>
    </location>
</feature>
<reference evidence="9 10" key="1">
    <citation type="submission" date="2018-04" db="EMBL/GenBank/DDBJ databases">
        <title>Denitrifier Microvirgula.</title>
        <authorList>
            <person name="Anderson E."/>
            <person name="Jang J."/>
            <person name="Ishii S."/>
        </authorList>
    </citation>
    <scope>NUCLEOTIDE SEQUENCE [LARGE SCALE GENOMIC DNA]</scope>
    <source>
        <strain evidence="9 10">BE2.4</strain>
    </source>
</reference>
<keyword evidence="4" id="KW-0808">Transferase</keyword>
<evidence type="ECO:0000313" key="10">
    <source>
        <dbReference type="Proteomes" id="UP000244173"/>
    </source>
</evidence>
<feature type="transmembrane region" description="Helical" evidence="8">
    <location>
        <begin position="100"/>
        <end position="117"/>
    </location>
</feature>
<dbReference type="GO" id="GO:0016763">
    <property type="term" value="F:pentosyltransferase activity"/>
    <property type="evidence" value="ECO:0007669"/>
    <property type="project" value="TreeGrafter"/>
</dbReference>
<evidence type="ECO:0000256" key="5">
    <source>
        <dbReference type="ARBA" id="ARBA00022692"/>
    </source>
</evidence>
<dbReference type="EMBL" id="CP028519">
    <property type="protein sequence ID" value="AVY92740.1"/>
    <property type="molecule type" value="Genomic_DNA"/>
</dbReference>
<dbReference type="RefSeq" id="WP_028498199.1">
    <property type="nucleotide sequence ID" value="NZ_CP028519.1"/>
</dbReference>
<dbReference type="Proteomes" id="UP000244173">
    <property type="component" value="Chromosome"/>
</dbReference>
<feature type="transmembrane region" description="Helical" evidence="8">
    <location>
        <begin position="429"/>
        <end position="449"/>
    </location>
</feature>
<evidence type="ECO:0000256" key="8">
    <source>
        <dbReference type="SAM" id="Phobius"/>
    </source>
</evidence>
<evidence type="ECO:0000256" key="4">
    <source>
        <dbReference type="ARBA" id="ARBA00022679"/>
    </source>
</evidence>
<dbReference type="KEGG" id="maer:DAI18_00760"/>
<evidence type="ECO:0000256" key="3">
    <source>
        <dbReference type="ARBA" id="ARBA00022676"/>
    </source>
</evidence>
<feature type="transmembrane region" description="Helical" evidence="8">
    <location>
        <begin position="217"/>
        <end position="235"/>
    </location>
</feature>
<name>A0A2U3TH60_9NEIS</name>
<gene>
    <name evidence="9" type="ORF">DAI18_00760</name>
</gene>
<keyword evidence="2" id="KW-1003">Cell membrane</keyword>
<dbReference type="AlphaFoldDB" id="A0A2U3TH60"/>
<protein>
    <recommendedName>
        <fullName evidence="11">Glycosyltransferase RgtA/B/C/D-like domain-containing protein</fullName>
    </recommendedName>
</protein>
<feature type="transmembrane region" description="Helical" evidence="8">
    <location>
        <begin position="20"/>
        <end position="38"/>
    </location>
</feature>
<dbReference type="GO" id="GO:0005886">
    <property type="term" value="C:plasma membrane"/>
    <property type="evidence" value="ECO:0007669"/>
    <property type="project" value="UniProtKB-SubCell"/>
</dbReference>
<keyword evidence="7 8" id="KW-0472">Membrane</keyword>
<feature type="transmembrane region" description="Helical" evidence="8">
    <location>
        <begin position="352"/>
        <end position="378"/>
    </location>
</feature>
<dbReference type="OrthoDB" id="8556356at2"/>
<evidence type="ECO:0000256" key="1">
    <source>
        <dbReference type="ARBA" id="ARBA00004651"/>
    </source>
</evidence>
<sequence length="539" mass="60096">MLTYTPPRMDTAPATNEKPWMLLLLCFVWLWPGIFGHAPWKPDEGYVAGVVQSMLEDGHWLVPTIVNVPYLDSSPLYYWVAAGFAWLTSPILPLADGMRLATPFFMVFALWFVGLAGRDLLGRRYGRSVAMLLLGSLGLMTFGHAASPDIATFCGFALVLWSLSLSRSHGWLAGLLFGIATGMLALSASMLELGLAWIIALLLFAFKAWRTPEHVKALAVALTVGLPLALAWPLALTEVDPALASYWWRHRALGTFQGFGRTAFLHDFGYYLQIFPWFAMPLWPLSLWTLWRRRAALSSPALQLPMLFFVVLAVMMTLSPVQAQELALPWLVPLAVLAAAELDTLKRGAAACFNWFGLMTFGLIAAFIWLGWVALNFGWPARLAERAAFFAPTYKAELNLPMLLVACAATLVWLWAVTRRNLEGRKASTNWAAGVTLIWALAASLWLPWIDIQKSYAPLISQLRPAAPTDSCMVTDAGLSFIALARYHGGLVLHPDSGAHADCRYSLVMRYRDSDRPANWVWTGQRPGDRKEFYYLIRR</sequence>
<keyword evidence="6 8" id="KW-1133">Transmembrane helix</keyword>
<feature type="transmembrane region" description="Helical" evidence="8">
    <location>
        <begin position="270"/>
        <end position="290"/>
    </location>
</feature>
<dbReference type="STRING" id="1122240.GCA_000620105_00751"/>
<comment type="subcellular location">
    <subcellularLocation>
        <location evidence="1">Cell membrane</location>
        <topology evidence="1">Multi-pass membrane protein</topology>
    </subcellularLocation>
</comment>
<evidence type="ECO:0000256" key="2">
    <source>
        <dbReference type="ARBA" id="ARBA00022475"/>
    </source>
</evidence>
<accession>A0A2U3TH60</accession>
<keyword evidence="10" id="KW-1185">Reference proteome</keyword>
<dbReference type="InterPro" id="IPR050297">
    <property type="entry name" value="LipidA_mod_glycosyltrf_83"/>
</dbReference>
<evidence type="ECO:0000256" key="7">
    <source>
        <dbReference type="ARBA" id="ARBA00023136"/>
    </source>
</evidence>
<evidence type="ECO:0008006" key="11">
    <source>
        <dbReference type="Google" id="ProtNLM"/>
    </source>
</evidence>
<feature type="transmembrane region" description="Helical" evidence="8">
    <location>
        <begin position="398"/>
        <end position="417"/>
    </location>
</feature>
<feature type="transmembrane region" description="Helical" evidence="8">
    <location>
        <begin position="327"/>
        <end position="345"/>
    </location>
</feature>
<keyword evidence="3" id="KW-0328">Glycosyltransferase</keyword>